<dbReference type="PANTHER" id="PTHR43877">
    <property type="entry name" value="AMINOALKYLPHOSPHONATE N-ACETYLTRANSFERASE-RELATED-RELATED"/>
    <property type="match status" value="1"/>
</dbReference>
<evidence type="ECO:0000256" key="1">
    <source>
        <dbReference type="ARBA" id="ARBA00022679"/>
    </source>
</evidence>
<dbReference type="InterPro" id="IPR050832">
    <property type="entry name" value="Bact_Acetyltransf"/>
</dbReference>
<dbReference type="EMBL" id="LAPT01000043">
    <property type="protein sequence ID" value="PXF31374.1"/>
    <property type="molecule type" value="Genomic_DNA"/>
</dbReference>
<dbReference type="Proteomes" id="UP000248090">
    <property type="component" value="Unassembled WGS sequence"/>
</dbReference>
<dbReference type="InterPro" id="IPR000182">
    <property type="entry name" value="GNAT_dom"/>
</dbReference>
<organism evidence="4 5">
    <name type="scientific">Pokkaliibacter plantistimulans</name>
    <dbReference type="NCBI Taxonomy" id="1635171"/>
    <lineage>
        <taxon>Bacteria</taxon>
        <taxon>Pseudomonadati</taxon>
        <taxon>Pseudomonadota</taxon>
        <taxon>Gammaproteobacteria</taxon>
        <taxon>Oceanospirillales</taxon>
        <taxon>Balneatrichaceae</taxon>
        <taxon>Pokkaliibacter</taxon>
    </lineage>
</organism>
<name>A0ABX5LXN3_9GAMM</name>
<evidence type="ECO:0000313" key="5">
    <source>
        <dbReference type="Proteomes" id="UP000248090"/>
    </source>
</evidence>
<gene>
    <name evidence="4" type="ORF">WH50_10215</name>
</gene>
<keyword evidence="5" id="KW-1185">Reference proteome</keyword>
<sequence>MKELAAAAEAVVIEELTAEQGLARLDELADILHACVLDGASVGFVLPFSIEQAKRFWLGQSQSWRSGGRLLLVARQGQRLVAVVQLGIDTPPNGSHRAEVTKLLVHPAARRLGIARRLMEEVEWLARRQQRSLLILDTCSGSTAEGLYRSLGYELAGQVPGYAQSIHGVPEATSVMYRMLPSAPLSAPV</sequence>
<dbReference type="CDD" id="cd04301">
    <property type="entry name" value="NAT_SF"/>
    <property type="match status" value="1"/>
</dbReference>
<dbReference type="PANTHER" id="PTHR43877:SF2">
    <property type="entry name" value="AMINOALKYLPHOSPHONATE N-ACETYLTRANSFERASE-RELATED"/>
    <property type="match status" value="1"/>
</dbReference>
<feature type="domain" description="N-acetyltransferase" evidence="3">
    <location>
        <begin position="11"/>
        <end position="184"/>
    </location>
</feature>
<protein>
    <recommendedName>
        <fullName evidence="3">N-acetyltransferase domain-containing protein</fullName>
    </recommendedName>
</protein>
<dbReference type="PROSITE" id="PS51186">
    <property type="entry name" value="GNAT"/>
    <property type="match status" value="1"/>
</dbReference>
<evidence type="ECO:0000256" key="2">
    <source>
        <dbReference type="ARBA" id="ARBA00023315"/>
    </source>
</evidence>
<dbReference type="RefSeq" id="WP_110187214.1">
    <property type="nucleotide sequence ID" value="NZ_CP177354.1"/>
</dbReference>
<dbReference type="Gene3D" id="3.40.630.30">
    <property type="match status" value="1"/>
</dbReference>
<evidence type="ECO:0000259" key="3">
    <source>
        <dbReference type="PROSITE" id="PS51186"/>
    </source>
</evidence>
<keyword evidence="2" id="KW-0012">Acyltransferase</keyword>
<evidence type="ECO:0000313" key="4">
    <source>
        <dbReference type="EMBL" id="PXF31374.1"/>
    </source>
</evidence>
<dbReference type="Pfam" id="PF13508">
    <property type="entry name" value="Acetyltransf_7"/>
    <property type="match status" value="1"/>
</dbReference>
<dbReference type="InterPro" id="IPR016181">
    <property type="entry name" value="Acyl_CoA_acyltransferase"/>
</dbReference>
<dbReference type="SUPFAM" id="SSF55729">
    <property type="entry name" value="Acyl-CoA N-acyltransferases (Nat)"/>
    <property type="match status" value="1"/>
</dbReference>
<accession>A0ABX5LXN3</accession>
<comment type="caution">
    <text evidence="4">The sequence shown here is derived from an EMBL/GenBank/DDBJ whole genome shotgun (WGS) entry which is preliminary data.</text>
</comment>
<keyword evidence="1" id="KW-0808">Transferase</keyword>
<reference evidence="4 5" key="1">
    <citation type="submission" date="2015-03" db="EMBL/GenBank/DDBJ databases">
        <authorList>
            <person name="Krishnan R."/>
            <person name="Midha S."/>
            <person name="Patil P.B."/>
            <person name="Rameshkumar N."/>
        </authorList>
    </citation>
    <scope>NUCLEOTIDE SEQUENCE [LARGE SCALE GENOMIC DNA]</scope>
    <source>
        <strain evidence="4 5">L1E11</strain>
    </source>
</reference>
<proteinExistence type="predicted"/>